<evidence type="ECO:0000313" key="3">
    <source>
        <dbReference type="EMBL" id="ABW67593.1"/>
    </source>
</evidence>
<accession>A9A0W8</accession>
<dbReference type="InterPro" id="IPR033803">
    <property type="entry name" value="CBD-like_Golvesin-Xly"/>
</dbReference>
<keyword evidence="1" id="KW-0732">Signal</keyword>
<dbReference type="RefSeq" id="WP_012175209.1">
    <property type="nucleotide sequence ID" value="NC_009943.1"/>
</dbReference>
<gene>
    <name evidence="3" type="ordered locus">Dole_1789</name>
</gene>
<reference evidence="3 4" key="1">
    <citation type="submission" date="2007-10" db="EMBL/GenBank/DDBJ databases">
        <title>Complete sequence of Desulfococcus oleovorans Hxd3.</title>
        <authorList>
            <consortium name="US DOE Joint Genome Institute"/>
            <person name="Copeland A."/>
            <person name="Lucas S."/>
            <person name="Lapidus A."/>
            <person name="Barry K."/>
            <person name="Glavina del Rio T."/>
            <person name="Dalin E."/>
            <person name="Tice H."/>
            <person name="Pitluck S."/>
            <person name="Kiss H."/>
            <person name="Brettin T."/>
            <person name="Bruce D."/>
            <person name="Detter J.C."/>
            <person name="Han C."/>
            <person name="Schmutz J."/>
            <person name="Larimer F."/>
            <person name="Land M."/>
            <person name="Hauser L."/>
            <person name="Kyrpides N."/>
            <person name="Kim E."/>
            <person name="Wawrik B."/>
            <person name="Richardson P."/>
        </authorList>
    </citation>
    <scope>NUCLEOTIDE SEQUENCE [LARGE SCALE GENOMIC DNA]</scope>
    <source>
        <strain evidence="4">DSM 6200 / JCM 39069 / Hxd3</strain>
    </source>
</reference>
<dbReference type="AlphaFoldDB" id="A9A0W8"/>
<feature type="signal peptide" evidence="1">
    <location>
        <begin position="1"/>
        <end position="22"/>
    </location>
</feature>
<evidence type="ECO:0000256" key="1">
    <source>
        <dbReference type="SAM" id="SignalP"/>
    </source>
</evidence>
<dbReference type="EMBL" id="CP000859">
    <property type="protein sequence ID" value="ABW67593.1"/>
    <property type="molecule type" value="Genomic_DNA"/>
</dbReference>
<evidence type="ECO:0000259" key="2">
    <source>
        <dbReference type="Pfam" id="PF25275"/>
    </source>
</evidence>
<evidence type="ECO:0000313" key="4">
    <source>
        <dbReference type="Proteomes" id="UP000008561"/>
    </source>
</evidence>
<dbReference type="Pfam" id="PF25275">
    <property type="entry name" value="Golvesin_C"/>
    <property type="match status" value="2"/>
</dbReference>
<dbReference type="KEGG" id="dol:Dole_1789"/>
<keyword evidence="4" id="KW-1185">Reference proteome</keyword>
<dbReference type="HOGENOM" id="CLU_280026_0_0_7"/>
<organism evidence="3 4">
    <name type="scientific">Desulfosudis oleivorans (strain DSM 6200 / JCM 39069 / Hxd3)</name>
    <name type="common">Desulfococcus oleovorans</name>
    <dbReference type="NCBI Taxonomy" id="96561"/>
    <lineage>
        <taxon>Bacteria</taxon>
        <taxon>Pseudomonadati</taxon>
        <taxon>Thermodesulfobacteriota</taxon>
        <taxon>Desulfobacteria</taxon>
        <taxon>Desulfobacterales</taxon>
        <taxon>Desulfosudaceae</taxon>
        <taxon>Desulfosudis</taxon>
    </lineage>
</organism>
<dbReference type="OrthoDB" id="7156875at2"/>
<feature type="domain" description="Golvesin/Xly CBD-like" evidence="2">
    <location>
        <begin position="320"/>
        <end position="447"/>
    </location>
</feature>
<dbReference type="eggNOG" id="COG1653">
    <property type="taxonomic scope" value="Bacteria"/>
</dbReference>
<feature type="domain" description="Golvesin/Xly CBD-like" evidence="2">
    <location>
        <begin position="193"/>
        <end position="308"/>
    </location>
</feature>
<dbReference type="Proteomes" id="UP000008561">
    <property type="component" value="Chromosome"/>
</dbReference>
<dbReference type="STRING" id="96561.Dole_1789"/>
<protein>
    <recommendedName>
        <fullName evidence="2">Golvesin/Xly CBD-like domain-containing protein</fullName>
    </recommendedName>
</protein>
<feature type="chain" id="PRO_5002734822" description="Golvesin/Xly CBD-like domain-containing protein" evidence="1">
    <location>
        <begin position="23"/>
        <end position="1123"/>
    </location>
</feature>
<proteinExistence type="predicted"/>
<sequence>MRLKKILFMLALSGLMAITAHANTPGDTVPGLVNIVWDGSGSMVWTIATDETFYWIDSEPYAYVFPETEYYYDGSSYGRPLPADNRNHWQPQCSFFNYMYYNPEVNYTPWPRWTTLEGHAGEFENFQADINTPLQHPIDISQGVFDLNDNFFSWDLVLPDGLEPEDVEVVVDNSDIPSITVDDMDAGFLSDPAIGSWIRYENPDYIGNDYYTIRYSGKPTTATWQTDITNSGEYEVLISVPFGINRTREANYTVFHDNGSNEQAISQRADTHQEWISLGSYNFTDTAKIMVISSQAFTHLAVDAVMLVPKFDTSANLPVAFSSTGPWQTVSSSQAYPDATGNSHCLVTAETGTPCSATWQANNLDPSITYDVYARWVEGSDRSTAVEYNIDHIDGSQAVTVNQRLNGGAWCLLASGLGFGCTGTVTLSHTPTDLASDSACADAVLFVKSGLRLTGDTIFAHYFIQKSPDDVFLIDLNGGIAYFRALLAPDGKTVEALTQITEEEAGAEGLVTGRTYLEERQNFANWYQFYRRRYFTGIATLGQMINDWSNVFLRITSFPPDNFFRRISPVDVTIRNTDGELTHYNEKDDILYDLYTMMHPWGGTFLREGLYQAGQFFELGRSDFWPEDRWENLPPGAFQVYSSPDYYPFFTPENGGAYQQAFTVVMTDGLWNGTLRYPVGNVDGGWMYNPPFTGGVFGDDYSDTAADVAMYFYCRDLRPILNDIVPPGDFDFAPHQHMVTYAVALGVRGAHFSEAYRQMTEPYLRYGAEPPSWIGWPQIVPDTNSTIDDLWHATINGRGSFFSAMDVNNLAAAMAAIRQDITQRLEIPSTPANLINWNGNLVADFGDNGLWYHNGSNWNWMTNRGHVNQMVVWDGKLVVDFGADHGMHYYDGSWHWMTNKDGVAMMTVWGNKLVVDFGNGRSVYNYDGAWHWMSNKDDVADMTVWNNKLVVDFGGGRSVYNYDGAWHWMSNKDDVADMTVWNNKLVVDFGGGRGMFNNDGTWHWMTNKDDVAMMTVWGNKLVVDFGNGRSVYNYDGSWHWMTNKDDVAKMVTWKDGADKLAVDFGSGRGMFYYDGVWHWMSNKDDITDMIAWGTCLAVDFGSGRGMYNYDGAWHWMKNWSTAD</sequence>
<name>A9A0W8_DESOH</name>